<reference evidence="1 2" key="1">
    <citation type="submission" date="2013-11" db="EMBL/GenBank/DDBJ databases">
        <title>Draft genome sequence and annotation of the entomopathogenic bacterium, Xenorhabdus cabanillasi strain JM26.</title>
        <authorList>
            <person name="Gualtieri M."/>
            <person name="Ogier J.C."/>
            <person name="Pages S."/>
            <person name="Givaudan A."/>
            <person name="Gaudriault S."/>
        </authorList>
    </citation>
    <scope>NUCLEOTIDE SEQUENCE [LARGE SCALE GENOMIC DNA]</scope>
    <source>
        <strain evidence="1 2">JM26</strain>
    </source>
</reference>
<gene>
    <name evidence="1" type="ORF">XCR1_1540011</name>
</gene>
<sequence>MVTRINYASLPQVKGSYVHATKHHNLLYISGLTSLGTELQGHDVESQTLMILQQITSILEQEKWQKSDLIKHSLATIPANNAKQGG</sequence>
<dbReference type="Pfam" id="PF01042">
    <property type="entry name" value="Ribonuc_L-PSP"/>
    <property type="match status" value="1"/>
</dbReference>
<dbReference type="SUPFAM" id="SSF55298">
    <property type="entry name" value="YjgF-like"/>
    <property type="match status" value="1"/>
</dbReference>
<protein>
    <submittedName>
        <fullName evidence="1">Uncharacterized protein</fullName>
    </submittedName>
</protein>
<accession>W1IS70</accession>
<dbReference type="InterPro" id="IPR006175">
    <property type="entry name" value="YjgF/YER057c/UK114"/>
</dbReference>
<evidence type="ECO:0000313" key="1">
    <source>
        <dbReference type="EMBL" id="CDL80456.1"/>
    </source>
</evidence>
<dbReference type="Gene3D" id="3.30.1330.40">
    <property type="entry name" value="RutC-like"/>
    <property type="match status" value="1"/>
</dbReference>
<name>W1IS70_9GAMM</name>
<dbReference type="RefSeq" id="WP_051502297.1">
    <property type="nucleotide sequence ID" value="NZ_CAWLVK010000062.1"/>
</dbReference>
<dbReference type="AlphaFoldDB" id="W1IS70"/>
<comment type="caution">
    <text evidence="1">The sequence shown here is derived from an EMBL/GenBank/DDBJ whole genome shotgun (WGS) entry which is preliminary data.</text>
</comment>
<proteinExistence type="predicted"/>
<dbReference type="Proteomes" id="UP000019197">
    <property type="component" value="Unassembled WGS sequence"/>
</dbReference>
<dbReference type="InterPro" id="IPR035959">
    <property type="entry name" value="RutC-like_sf"/>
</dbReference>
<dbReference type="EMBL" id="CBXE010000062">
    <property type="protein sequence ID" value="CDL80456.1"/>
    <property type="molecule type" value="Genomic_DNA"/>
</dbReference>
<evidence type="ECO:0000313" key="2">
    <source>
        <dbReference type="Proteomes" id="UP000019197"/>
    </source>
</evidence>
<organism evidence="1 2">
    <name type="scientific">Xenorhabdus cabanillasii JM26</name>
    <dbReference type="NCBI Taxonomy" id="1427517"/>
    <lineage>
        <taxon>Bacteria</taxon>
        <taxon>Pseudomonadati</taxon>
        <taxon>Pseudomonadota</taxon>
        <taxon>Gammaproteobacteria</taxon>
        <taxon>Enterobacterales</taxon>
        <taxon>Morganellaceae</taxon>
        <taxon>Xenorhabdus</taxon>
    </lineage>
</organism>